<evidence type="ECO:0000313" key="8">
    <source>
        <dbReference type="EMBL" id="RZF49234.1"/>
    </source>
</evidence>
<protein>
    <recommendedName>
        <fullName evidence="10">Cytochrome P450</fullName>
    </recommendedName>
</protein>
<dbReference type="SMR" id="A0A482XUW0"/>
<keyword evidence="9" id="KW-1185">Reference proteome</keyword>
<dbReference type="STRING" id="195883.A0A482XUW0"/>
<comment type="cofactor">
    <cofactor evidence="1">
        <name>heme</name>
        <dbReference type="ChEBI" id="CHEBI:30413"/>
    </cofactor>
</comment>
<dbReference type="Pfam" id="PF00067">
    <property type="entry name" value="p450"/>
    <property type="match status" value="1"/>
</dbReference>
<organism evidence="8 9">
    <name type="scientific">Laodelphax striatellus</name>
    <name type="common">Small brown planthopper</name>
    <name type="synonym">Delphax striatella</name>
    <dbReference type="NCBI Taxonomy" id="195883"/>
    <lineage>
        <taxon>Eukaryota</taxon>
        <taxon>Metazoa</taxon>
        <taxon>Ecdysozoa</taxon>
        <taxon>Arthropoda</taxon>
        <taxon>Hexapoda</taxon>
        <taxon>Insecta</taxon>
        <taxon>Pterygota</taxon>
        <taxon>Neoptera</taxon>
        <taxon>Paraneoptera</taxon>
        <taxon>Hemiptera</taxon>
        <taxon>Auchenorrhyncha</taxon>
        <taxon>Fulgoroidea</taxon>
        <taxon>Delphacidae</taxon>
        <taxon>Criomorphinae</taxon>
        <taxon>Laodelphax</taxon>
    </lineage>
</organism>
<dbReference type="Gene3D" id="1.10.630.10">
    <property type="entry name" value="Cytochrome P450"/>
    <property type="match status" value="1"/>
</dbReference>
<dbReference type="InterPro" id="IPR050479">
    <property type="entry name" value="CYP11_CYP27_families"/>
</dbReference>
<keyword evidence="5" id="KW-0560">Oxidoreductase</keyword>
<evidence type="ECO:0000256" key="7">
    <source>
        <dbReference type="ARBA" id="ARBA00023033"/>
    </source>
</evidence>
<dbReference type="PANTHER" id="PTHR24279:SF120">
    <property type="entry name" value="CYTOCHROME P450"/>
    <property type="match status" value="1"/>
</dbReference>
<sequence>MKEKSFTGIISFTPKKMGLKHIPGPTALPVVGNLYQYMFNKSKILKYHEVLQQLYEKYGPIVRETFGNKTIIHLFDPVDAKTVLDNEDKRPFVVPLQETTLLYRKKSDMSLGLGNTNGEEWYRLRSAIKGFMFDFYGLRSLSVKKDGVFDDIIAKLGDEIDENGQV</sequence>
<dbReference type="Proteomes" id="UP000291343">
    <property type="component" value="Unassembled WGS sequence"/>
</dbReference>
<dbReference type="GO" id="GO:0020037">
    <property type="term" value="F:heme binding"/>
    <property type="evidence" value="ECO:0007669"/>
    <property type="project" value="InterPro"/>
</dbReference>
<reference evidence="8 9" key="1">
    <citation type="journal article" date="2017" name="Gigascience">
        <title>Genome sequence of the small brown planthopper, Laodelphax striatellus.</title>
        <authorList>
            <person name="Zhu J."/>
            <person name="Jiang F."/>
            <person name="Wang X."/>
            <person name="Yang P."/>
            <person name="Bao Y."/>
            <person name="Zhao W."/>
            <person name="Wang W."/>
            <person name="Lu H."/>
            <person name="Wang Q."/>
            <person name="Cui N."/>
            <person name="Li J."/>
            <person name="Chen X."/>
            <person name="Luo L."/>
            <person name="Yu J."/>
            <person name="Kang L."/>
            <person name="Cui F."/>
        </authorList>
    </citation>
    <scope>NUCLEOTIDE SEQUENCE [LARGE SCALE GENOMIC DNA]</scope>
    <source>
        <strain evidence="8">Lst14</strain>
    </source>
</reference>
<accession>A0A482XUW0</accession>
<evidence type="ECO:0000256" key="4">
    <source>
        <dbReference type="ARBA" id="ARBA00022723"/>
    </source>
</evidence>
<evidence type="ECO:0000256" key="3">
    <source>
        <dbReference type="ARBA" id="ARBA00022617"/>
    </source>
</evidence>
<name>A0A482XUW0_LAOST</name>
<dbReference type="InParanoid" id="A0A482XUW0"/>
<keyword evidence="4" id="KW-0479">Metal-binding</keyword>
<comment type="similarity">
    <text evidence="2">Belongs to the cytochrome P450 family.</text>
</comment>
<dbReference type="InterPro" id="IPR036396">
    <property type="entry name" value="Cyt_P450_sf"/>
</dbReference>
<dbReference type="SUPFAM" id="SSF48264">
    <property type="entry name" value="Cytochrome P450"/>
    <property type="match status" value="1"/>
</dbReference>
<evidence type="ECO:0000256" key="6">
    <source>
        <dbReference type="ARBA" id="ARBA00023004"/>
    </source>
</evidence>
<dbReference type="AlphaFoldDB" id="A0A482XUW0"/>
<dbReference type="EMBL" id="QKKF02000176">
    <property type="protein sequence ID" value="RZF49234.1"/>
    <property type="molecule type" value="Genomic_DNA"/>
</dbReference>
<evidence type="ECO:0000256" key="1">
    <source>
        <dbReference type="ARBA" id="ARBA00001971"/>
    </source>
</evidence>
<dbReference type="GO" id="GO:0005506">
    <property type="term" value="F:iron ion binding"/>
    <property type="evidence" value="ECO:0007669"/>
    <property type="project" value="InterPro"/>
</dbReference>
<dbReference type="GO" id="GO:0016705">
    <property type="term" value="F:oxidoreductase activity, acting on paired donors, with incorporation or reduction of molecular oxygen"/>
    <property type="evidence" value="ECO:0007669"/>
    <property type="project" value="InterPro"/>
</dbReference>
<evidence type="ECO:0000313" key="9">
    <source>
        <dbReference type="Proteomes" id="UP000291343"/>
    </source>
</evidence>
<proteinExistence type="inferred from homology"/>
<dbReference type="PANTHER" id="PTHR24279">
    <property type="entry name" value="CYTOCHROME P450"/>
    <property type="match status" value="1"/>
</dbReference>
<evidence type="ECO:0000256" key="5">
    <source>
        <dbReference type="ARBA" id="ARBA00023002"/>
    </source>
</evidence>
<dbReference type="OrthoDB" id="3945418at2759"/>
<keyword evidence="6" id="KW-0408">Iron</keyword>
<keyword evidence="3" id="KW-0349">Heme</keyword>
<keyword evidence="7" id="KW-0503">Monooxygenase</keyword>
<evidence type="ECO:0008006" key="10">
    <source>
        <dbReference type="Google" id="ProtNLM"/>
    </source>
</evidence>
<feature type="non-terminal residue" evidence="8">
    <location>
        <position position="166"/>
    </location>
</feature>
<dbReference type="InterPro" id="IPR001128">
    <property type="entry name" value="Cyt_P450"/>
</dbReference>
<comment type="caution">
    <text evidence="8">The sequence shown here is derived from an EMBL/GenBank/DDBJ whole genome shotgun (WGS) entry which is preliminary data.</text>
</comment>
<evidence type="ECO:0000256" key="2">
    <source>
        <dbReference type="ARBA" id="ARBA00010617"/>
    </source>
</evidence>
<gene>
    <name evidence="8" type="ORF">LSTR_LSTR017273</name>
</gene>
<dbReference type="GO" id="GO:0004497">
    <property type="term" value="F:monooxygenase activity"/>
    <property type="evidence" value="ECO:0007669"/>
    <property type="project" value="UniProtKB-KW"/>
</dbReference>